<dbReference type="EMBL" id="JABKKE010000013">
    <property type="protein sequence ID" value="NPE14435.1"/>
    <property type="molecule type" value="Genomic_DNA"/>
</dbReference>
<comment type="caution">
    <text evidence="5">The sequence shown here is derived from an EMBL/GenBank/DDBJ whole genome shotgun (WGS) entry which is preliminary data.</text>
</comment>
<feature type="domain" description="Tyr recombinase" evidence="4">
    <location>
        <begin position="127"/>
        <end position="313"/>
    </location>
</feature>
<dbReference type="Pfam" id="PF00589">
    <property type="entry name" value="Phage_integrase"/>
    <property type="match status" value="1"/>
</dbReference>
<evidence type="ECO:0000256" key="3">
    <source>
        <dbReference type="ARBA" id="ARBA00023172"/>
    </source>
</evidence>
<dbReference type="RefSeq" id="WP_172174942.1">
    <property type="nucleotide sequence ID" value="NZ_CASGIA010000030.1"/>
</dbReference>
<protein>
    <submittedName>
        <fullName evidence="5">Site-specific integrase</fullName>
    </submittedName>
</protein>
<evidence type="ECO:0000313" key="5">
    <source>
        <dbReference type="EMBL" id="NPE14435.1"/>
    </source>
</evidence>
<dbReference type="InterPro" id="IPR050090">
    <property type="entry name" value="Tyrosine_recombinase_XerCD"/>
</dbReference>
<evidence type="ECO:0000256" key="1">
    <source>
        <dbReference type="ARBA" id="ARBA00008857"/>
    </source>
</evidence>
<keyword evidence="2" id="KW-0238">DNA-binding</keyword>
<dbReference type="CDD" id="cd01185">
    <property type="entry name" value="INTN1_C_like"/>
    <property type="match status" value="1"/>
</dbReference>
<gene>
    <name evidence="5" type="ORF">HPS55_08865</name>
</gene>
<dbReference type="Gene3D" id="1.10.150.130">
    <property type="match status" value="1"/>
</dbReference>
<dbReference type="InterPro" id="IPR013762">
    <property type="entry name" value="Integrase-like_cat_sf"/>
</dbReference>
<dbReference type="InterPro" id="IPR011010">
    <property type="entry name" value="DNA_brk_join_enz"/>
</dbReference>
<reference evidence="5 6" key="1">
    <citation type="submission" date="2020-05" db="EMBL/GenBank/DDBJ databases">
        <title>Distinct polysaccharide utilization as determinants for interspecies competition between intestinal Prevotella spp.</title>
        <authorList>
            <person name="Galvez E.J.C."/>
            <person name="Iljazovic A."/>
            <person name="Strowig T."/>
        </authorList>
    </citation>
    <scope>NUCLEOTIDE SEQUENCE [LARGE SCALE GENOMIC DNA]</scope>
    <source>
        <strain evidence="5 6">PROD</strain>
    </source>
</reference>
<dbReference type="SUPFAM" id="SSF56349">
    <property type="entry name" value="DNA breaking-rejoining enzymes"/>
    <property type="match status" value="1"/>
</dbReference>
<keyword evidence="6" id="KW-1185">Reference proteome</keyword>
<dbReference type="PANTHER" id="PTHR30349:SF64">
    <property type="entry name" value="PROPHAGE INTEGRASE INTD-RELATED"/>
    <property type="match status" value="1"/>
</dbReference>
<evidence type="ECO:0000313" key="6">
    <source>
        <dbReference type="Proteomes" id="UP001193734"/>
    </source>
</evidence>
<dbReference type="InterPro" id="IPR025269">
    <property type="entry name" value="SAM-like_dom"/>
</dbReference>
<evidence type="ECO:0000256" key="2">
    <source>
        <dbReference type="ARBA" id="ARBA00023125"/>
    </source>
</evidence>
<evidence type="ECO:0000259" key="4">
    <source>
        <dbReference type="PROSITE" id="PS51898"/>
    </source>
</evidence>
<keyword evidence="3" id="KW-0233">DNA recombination</keyword>
<organism evidence="5 6">
    <name type="scientific">Xylanibacter rodentium</name>
    <dbReference type="NCBI Taxonomy" id="2736289"/>
    <lineage>
        <taxon>Bacteria</taxon>
        <taxon>Pseudomonadati</taxon>
        <taxon>Bacteroidota</taxon>
        <taxon>Bacteroidia</taxon>
        <taxon>Bacteroidales</taxon>
        <taxon>Prevotellaceae</taxon>
        <taxon>Xylanibacter</taxon>
    </lineage>
</organism>
<dbReference type="InterPro" id="IPR002104">
    <property type="entry name" value="Integrase_catalytic"/>
</dbReference>
<dbReference type="PROSITE" id="PS51898">
    <property type="entry name" value="TYR_RECOMBINASE"/>
    <property type="match status" value="1"/>
</dbReference>
<proteinExistence type="inferred from homology"/>
<dbReference type="Proteomes" id="UP001193734">
    <property type="component" value="Unassembled WGS sequence"/>
</dbReference>
<dbReference type="Gene3D" id="1.10.443.10">
    <property type="entry name" value="Intergrase catalytic core"/>
    <property type="match status" value="1"/>
</dbReference>
<dbReference type="GeneID" id="82157878"/>
<dbReference type="InterPro" id="IPR010998">
    <property type="entry name" value="Integrase_recombinase_N"/>
</dbReference>
<dbReference type="PANTHER" id="PTHR30349">
    <property type="entry name" value="PHAGE INTEGRASE-RELATED"/>
    <property type="match status" value="1"/>
</dbReference>
<sequence length="330" mass="37338">MFKISFDFRMSFRKKDSEPLTETSTVRLSNFTNREALLMGQSRSISTLNNYRTAVASVIRFAGDNVTLADITADMTEAYQAWLRSHGICLNTVSCYMRSLRTIYNRAVEAGIVADARPFRRVFTGKTPTDKRSADIADIRSLLSLKLTPGTPLELARDMFVFSFYAMGMPFIDLAFLRKSQITRSHILYYRHKTGQRICVAIEPCMADIISRHSDTANEYVFPILRSVSTENALREYATRLSTYNRALKRLAAMAGIKLTLTSYVARHTWASAAFRSDVDLKVISKAMGHTNPRTTMVYIRELDDNSTEQANRMVIESVISTGRTPVQGR</sequence>
<accession>A0ABX2AXR2</accession>
<comment type="similarity">
    <text evidence="1">Belongs to the 'phage' integrase family.</text>
</comment>
<name>A0ABX2AXR2_9BACT</name>
<dbReference type="Pfam" id="PF13102">
    <property type="entry name" value="Phage_int_SAM_5"/>
    <property type="match status" value="1"/>
</dbReference>